<comment type="caution">
    <text evidence="1">The sequence shown here is derived from an EMBL/GenBank/DDBJ whole genome shotgun (WGS) entry which is preliminary data.</text>
</comment>
<dbReference type="RefSeq" id="WP_118661302.1">
    <property type="nucleotide sequence ID" value="NZ_JACOOY010000003.1"/>
</dbReference>
<dbReference type="EMBL" id="JACOOY010000003">
    <property type="protein sequence ID" value="MBC5664192.1"/>
    <property type="molecule type" value="Genomic_DNA"/>
</dbReference>
<name>A0ABR7ES77_9FIRM</name>
<keyword evidence="2" id="KW-1185">Reference proteome</keyword>
<evidence type="ECO:0000313" key="1">
    <source>
        <dbReference type="EMBL" id="MBC5664192.1"/>
    </source>
</evidence>
<dbReference type="SUPFAM" id="SSF88659">
    <property type="entry name" value="Sigma3 and sigma4 domains of RNA polymerase sigma factors"/>
    <property type="match status" value="1"/>
</dbReference>
<protein>
    <submittedName>
        <fullName evidence="1">Sigma-70 family RNA polymerase sigma factor</fullName>
    </submittedName>
</protein>
<dbReference type="Proteomes" id="UP000647235">
    <property type="component" value="Unassembled WGS sequence"/>
</dbReference>
<dbReference type="InterPro" id="IPR013324">
    <property type="entry name" value="RNA_pol_sigma_r3/r4-like"/>
</dbReference>
<proteinExistence type="predicted"/>
<accession>A0ABR7ES77</accession>
<gene>
    <name evidence="1" type="ORF">H8S07_02670</name>
</gene>
<evidence type="ECO:0000313" key="2">
    <source>
        <dbReference type="Proteomes" id="UP000647235"/>
    </source>
</evidence>
<reference evidence="1 2" key="1">
    <citation type="submission" date="2020-08" db="EMBL/GenBank/DDBJ databases">
        <title>Genome public.</title>
        <authorList>
            <person name="Liu C."/>
            <person name="Sun Q."/>
        </authorList>
    </citation>
    <scope>NUCLEOTIDE SEQUENCE [LARGE SCALE GENOMIC DNA]</scope>
    <source>
        <strain evidence="1 2">NSJ-36</strain>
    </source>
</reference>
<dbReference type="Gene3D" id="1.10.10.10">
    <property type="entry name" value="Winged helix-like DNA-binding domain superfamily/Winged helix DNA-binding domain"/>
    <property type="match status" value="1"/>
</dbReference>
<organism evidence="1 2">
    <name type="scientific">Dorea hominis</name>
    <dbReference type="NCBI Taxonomy" id="2763040"/>
    <lineage>
        <taxon>Bacteria</taxon>
        <taxon>Bacillati</taxon>
        <taxon>Bacillota</taxon>
        <taxon>Clostridia</taxon>
        <taxon>Lachnospirales</taxon>
        <taxon>Lachnospiraceae</taxon>
        <taxon>Dorea</taxon>
    </lineage>
</organism>
<dbReference type="InterPro" id="IPR036388">
    <property type="entry name" value="WH-like_DNA-bd_sf"/>
</dbReference>
<sequence>MAYNKASEERKWHYWKEREEKKLRELGMDEEKIRKLRQMDWEDFLEERRYRERLEETMQEIDTGKPEDGEPFAMDVRELLDHVGDRRLYELLKDTEHQTLEILLLSTWGYSIKEIASIMGLPKDTVYTKRKILRKKLKKF</sequence>